<comment type="caution">
    <text evidence="6">The sequence shown here is derived from an EMBL/GenBank/DDBJ whole genome shotgun (WGS) entry which is preliminary data.</text>
</comment>
<reference evidence="6 7" key="1">
    <citation type="submission" date="2019-06" db="EMBL/GenBank/DDBJ databases">
        <authorList>
            <person name="Li J."/>
        </authorList>
    </citation>
    <scope>NUCLEOTIDE SEQUENCE [LARGE SCALE GENOMIC DNA]</scope>
    <source>
        <strain evidence="6 7">LMG 28165</strain>
    </source>
</reference>
<dbReference type="InterPro" id="IPR001789">
    <property type="entry name" value="Sig_transdc_resp-reg_receiver"/>
</dbReference>
<proteinExistence type="predicted"/>
<dbReference type="PANTHER" id="PTHR43214:SF43">
    <property type="entry name" value="TWO-COMPONENT RESPONSE REGULATOR"/>
    <property type="match status" value="1"/>
</dbReference>
<accession>A0A5C4U6P9</accession>
<dbReference type="SUPFAM" id="SSF52172">
    <property type="entry name" value="CheY-like"/>
    <property type="match status" value="1"/>
</dbReference>
<name>A0A5C4U6P9_9CORY</name>
<dbReference type="CDD" id="cd17535">
    <property type="entry name" value="REC_NarL-like"/>
    <property type="match status" value="1"/>
</dbReference>
<evidence type="ECO:0000256" key="2">
    <source>
        <dbReference type="ARBA" id="ARBA00023125"/>
    </source>
</evidence>
<dbReference type="Pfam" id="PF00196">
    <property type="entry name" value="GerE"/>
    <property type="match status" value="1"/>
</dbReference>
<evidence type="ECO:0000313" key="7">
    <source>
        <dbReference type="Proteomes" id="UP000312032"/>
    </source>
</evidence>
<dbReference type="PRINTS" id="PR00038">
    <property type="entry name" value="HTHLUXR"/>
</dbReference>
<dbReference type="Pfam" id="PF00072">
    <property type="entry name" value="Response_reg"/>
    <property type="match status" value="1"/>
</dbReference>
<gene>
    <name evidence="6" type="ORF">FHE74_03840</name>
</gene>
<feature type="domain" description="HTH luxR-type" evidence="4">
    <location>
        <begin position="144"/>
        <end position="209"/>
    </location>
</feature>
<feature type="modified residue" description="4-aspartylphosphate" evidence="3">
    <location>
        <position position="51"/>
    </location>
</feature>
<dbReference type="GO" id="GO:0006355">
    <property type="term" value="P:regulation of DNA-templated transcription"/>
    <property type="evidence" value="ECO:0007669"/>
    <property type="project" value="InterPro"/>
</dbReference>
<dbReference type="InterPro" id="IPR000792">
    <property type="entry name" value="Tscrpt_reg_LuxR_C"/>
</dbReference>
<dbReference type="PANTHER" id="PTHR43214">
    <property type="entry name" value="TWO-COMPONENT RESPONSE REGULATOR"/>
    <property type="match status" value="1"/>
</dbReference>
<evidence type="ECO:0000259" key="5">
    <source>
        <dbReference type="PROSITE" id="PS50110"/>
    </source>
</evidence>
<dbReference type="Gene3D" id="3.40.50.2300">
    <property type="match status" value="1"/>
</dbReference>
<dbReference type="GO" id="GO:0003677">
    <property type="term" value="F:DNA binding"/>
    <property type="evidence" value="ECO:0007669"/>
    <property type="project" value="UniProtKB-KW"/>
</dbReference>
<dbReference type="OrthoDB" id="3680166at2"/>
<dbReference type="InterPro" id="IPR039420">
    <property type="entry name" value="WalR-like"/>
</dbReference>
<dbReference type="SUPFAM" id="SSF46894">
    <property type="entry name" value="C-terminal effector domain of the bipartite response regulators"/>
    <property type="match status" value="1"/>
</dbReference>
<dbReference type="SMART" id="SM00448">
    <property type="entry name" value="REC"/>
    <property type="match status" value="1"/>
</dbReference>
<evidence type="ECO:0000256" key="1">
    <source>
        <dbReference type="ARBA" id="ARBA00022553"/>
    </source>
</evidence>
<feature type="domain" description="Response regulatory" evidence="5">
    <location>
        <begin position="1"/>
        <end position="116"/>
    </location>
</feature>
<dbReference type="InterPro" id="IPR011006">
    <property type="entry name" value="CheY-like_superfamily"/>
</dbReference>
<organism evidence="6 7">
    <name type="scientific">Corynebacterium tapiri</name>
    <dbReference type="NCBI Taxonomy" id="1448266"/>
    <lineage>
        <taxon>Bacteria</taxon>
        <taxon>Bacillati</taxon>
        <taxon>Actinomycetota</taxon>
        <taxon>Actinomycetes</taxon>
        <taxon>Mycobacteriales</taxon>
        <taxon>Corynebacteriaceae</taxon>
        <taxon>Corynebacterium</taxon>
    </lineage>
</organism>
<evidence type="ECO:0000256" key="3">
    <source>
        <dbReference type="PROSITE-ProRule" id="PRU00169"/>
    </source>
</evidence>
<sequence>MLIVDDDSAVRQGFSAYFSYAPDIAVAGVCSNGVQALDFLKREKVDVVLSDINMPEMGGIELLEHVKKMDDAPAFVAITALDTDDSMLRIISNGGQGYVVKSSSPQQINSAVRDATKGGTTVSPECLSRLVDYVPDVKPEDQKIRDRIEELTPAERMVLDLLCQGLSNAEIARQSYYAESTVKKHVSNLTSHFGASNRLELVVKVINARTSGKK</sequence>
<dbReference type="PROSITE" id="PS50110">
    <property type="entry name" value="RESPONSE_REGULATORY"/>
    <property type="match status" value="1"/>
</dbReference>
<keyword evidence="7" id="KW-1185">Reference proteome</keyword>
<dbReference type="Proteomes" id="UP000312032">
    <property type="component" value="Unassembled WGS sequence"/>
</dbReference>
<protein>
    <submittedName>
        <fullName evidence="6">Response regulator transcription factor</fullName>
    </submittedName>
</protein>
<dbReference type="GO" id="GO:0000160">
    <property type="term" value="P:phosphorelay signal transduction system"/>
    <property type="evidence" value="ECO:0007669"/>
    <property type="project" value="InterPro"/>
</dbReference>
<dbReference type="CDD" id="cd06170">
    <property type="entry name" value="LuxR_C_like"/>
    <property type="match status" value="1"/>
</dbReference>
<dbReference type="EMBL" id="VDHJ01000004">
    <property type="protein sequence ID" value="TNL98760.1"/>
    <property type="molecule type" value="Genomic_DNA"/>
</dbReference>
<keyword evidence="2" id="KW-0238">DNA-binding</keyword>
<dbReference type="AlphaFoldDB" id="A0A5C4U6P9"/>
<dbReference type="SMART" id="SM00421">
    <property type="entry name" value="HTH_LUXR"/>
    <property type="match status" value="1"/>
</dbReference>
<keyword evidence="1 3" id="KW-0597">Phosphoprotein</keyword>
<evidence type="ECO:0000313" key="6">
    <source>
        <dbReference type="EMBL" id="TNL98760.1"/>
    </source>
</evidence>
<dbReference type="InterPro" id="IPR016032">
    <property type="entry name" value="Sig_transdc_resp-reg_C-effctor"/>
</dbReference>
<evidence type="ECO:0000259" key="4">
    <source>
        <dbReference type="PROSITE" id="PS50043"/>
    </source>
</evidence>
<dbReference type="RefSeq" id="WP_139465188.1">
    <property type="nucleotide sequence ID" value="NZ_VDHJ01000004.1"/>
</dbReference>
<dbReference type="InterPro" id="IPR058245">
    <property type="entry name" value="NreC/VraR/RcsB-like_REC"/>
</dbReference>
<dbReference type="PROSITE" id="PS50043">
    <property type="entry name" value="HTH_LUXR_2"/>
    <property type="match status" value="1"/>
</dbReference>